<dbReference type="SUPFAM" id="SSF55785">
    <property type="entry name" value="PYP-like sensor domain (PAS domain)"/>
    <property type="match status" value="1"/>
</dbReference>
<dbReference type="STRING" id="1682113.A7U43_00780"/>
<dbReference type="Pfam" id="PF07228">
    <property type="entry name" value="SpoIIE"/>
    <property type="match status" value="1"/>
</dbReference>
<accession>A0A172UFZ1</accession>
<dbReference type="InterPro" id="IPR052016">
    <property type="entry name" value="Bact_Sigma-Reg"/>
</dbReference>
<reference evidence="3 4" key="1">
    <citation type="submission" date="2016-05" db="EMBL/GenBank/DDBJ databases">
        <title>Complete genome sequence of a phthalic acid esters degrading Mycobacterium sp. YC-RL4.</title>
        <authorList>
            <person name="Ren L."/>
            <person name="Fan S."/>
            <person name="Ruth N."/>
            <person name="Jia Y."/>
            <person name="Wang J."/>
            <person name="Qiao C."/>
        </authorList>
    </citation>
    <scope>NUCLEOTIDE SEQUENCE [LARGE SCALE GENOMIC DNA]</scope>
    <source>
        <strain evidence="3 4">YC-RL4</strain>
    </source>
</reference>
<sequence length="388" mass="41940">MIDHADFWDNAPAGHLVLTTDGQIVDVNATLVGWLGRPAQALRGTSFAELLTVGGRIHYETHFVPLLRMTGSLKGVTVDMRTADGSRLPMFLTANVKRATAASPEVWRVTAVDATDRRTYERELLAQRRRAEHEQERARVFANTLRGSLRPPILAPPEGLEAADYYHTASPDDVGGDFYDLFPLSPHTWGFFLGDVAGKGVDAAVVTVLTRHVLRSAAVSDDDPVQVLNNLNTVLLQQIGIAPNRLCTVVYGNLTRSGDGFDVDLASAGHLPPMLLGGDGNAYFADTMGGQAVGMIARPRFFSTRIHLAPGDTLVLYTDGLTEARTGTGTERYDDGGALLRFVRAHTPGSAARIVDALRGLLERMGDGVEDDAAVLAFGLPRQAHHQR</sequence>
<dbReference type="OrthoDB" id="5241041at2"/>
<feature type="domain" description="PPM-type phosphatase" evidence="2">
    <location>
        <begin position="160"/>
        <end position="380"/>
    </location>
</feature>
<dbReference type="CDD" id="cd00130">
    <property type="entry name" value="PAS"/>
    <property type="match status" value="1"/>
</dbReference>
<evidence type="ECO:0000256" key="1">
    <source>
        <dbReference type="ARBA" id="ARBA00022801"/>
    </source>
</evidence>
<dbReference type="Proteomes" id="UP000077143">
    <property type="component" value="Chromosome"/>
</dbReference>
<evidence type="ECO:0000313" key="4">
    <source>
        <dbReference type="Proteomes" id="UP000077143"/>
    </source>
</evidence>
<keyword evidence="4" id="KW-1185">Reference proteome</keyword>
<evidence type="ECO:0000313" key="3">
    <source>
        <dbReference type="EMBL" id="ANE78059.1"/>
    </source>
</evidence>
<protein>
    <submittedName>
        <fullName evidence="3">Histidine kinase</fullName>
    </submittedName>
</protein>
<dbReference type="PANTHER" id="PTHR43156:SF2">
    <property type="entry name" value="STAGE II SPORULATION PROTEIN E"/>
    <property type="match status" value="1"/>
</dbReference>
<dbReference type="AlphaFoldDB" id="A0A172UFZ1"/>
<organism evidence="3 4">
    <name type="scientific">Mycobacterium adipatum</name>
    <dbReference type="NCBI Taxonomy" id="1682113"/>
    <lineage>
        <taxon>Bacteria</taxon>
        <taxon>Bacillati</taxon>
        <taxon>Actinomycetota</taxon>
        <taxon>Actinomycetes</taxon>
        <taxon>Mycobacteriales</taxon>
        <taxon>Mycobacteriaceae</taxon>
        <taxon>Mycobacterium</taxon>
    </lineage>
</organism>
<dbReference type="Gene3D" id="3.30.450.20">
    <property type="entry name" value="PAS domain"/>
    <property type="match status" value="1"/>
</dbReference>
<dbReference type="InterPro" id="IPR035965">
    <property type="entry name" value="PAS-like_dom_sf"/>
</dbReference>
<dbReference type="Pfam" id="PF08448">
    <property type="entry name" value="PAS_4"/>
    <property type="match status" value="1"/>
</dbReference>
<name>A0A172UFZ1_9MYCO</name>
<dbReference type="Gene3D" id="3.60.40.10">
    <property type="entry name" value="PPM-type phosphatase domain"/>
    <property type="match status" value="1"/>
</dbReference>
<gene>
    <name evidence="3" type="ORF">A7U43_00780</name>
</gene>
<dbReference type="GO" id="GO:0016301">
    <property type="term" value="F:kinase activity"/>
    <property type="evidence" value="ECO:0007669"/>
    <property type="project" value="UniProtKB-KW"/>
</dbReference>
<dbReference type="InterPro" id="IPR001932">
    <property type="entry name" value="PPM-type_phosphatase-like_dom"/>
</dbReference>
<dbReference type="InterPro" id="IPR000014">
    <property type="entry name" value="PAS"/>
</dbReference>
<dbReference type="EMBL" id="CP015596">
    <property type="protein sequence ID" value="ANE78059.1"/>
    <property type="molecule type" value="Genomic_DNA"/>
</dbReference>
<dbReference type="NCBIfam" id="TIGR00229">
    <property type="entry name" value="sensory_box"/>
    <property type="match status" value="1"/>
</dbReference>
<keyword evidence="1" id="KW-0378">Hydrolase</keyword>
<keyword evidence="3" id="KW-0418">Kinase</keyword>
<dbReference type="KEGG" id="madi:A7U43_00780"/>
<proteinExistence type="predicted"/>
<dbReference type="InterPro" id="IPR013656">
    <property type="entry name" value="PAS_4"/>
</dbReference>
<evidence type="ECO:0000259" key="2">
    <source>
        <dbReference type="SMART" id="SM00331"/>
    </source>
</evidence>
<dbReference type="PANTHER" id="PTHR43156">
    <property type="entry name" value="STAGE II SPORULATION PROTEIN E-RELATED"/>
    <property type="match status" value="1"/>
</dbReference>
<dbReference type="InterPro" id="IPR036457">
    <property type="entry name" value="PPM-type-like_dom_sf"/>
</dbReference>
<dbReference type="GO" id="GO:0016791">
    <property type="term" value="F:phosphatase activity"/>
    <property type="evidence" value="ECO:0007669"/>
    <property type="project" value="TreeGrafter"/>
</dbReference>
<dbReference type="SMART" id="SM00331">
    <property type="entry name" value="PP2C_SIG"/>
    <property type="match status" value="1"/>
</dbReference>
<keyword evidence="3" id="KW-0808">Transferase</keyword>